<dbReference type="AlphaFoldDB" id="V5EWM1"/>
<organism evidence="2 3">
    <name type="scientific">Kalmanozyma brasiliensis (strain GHG001)</name>
    <name type="common">Yeast</name>
    <name type="synonym">Pseudozyma brasiliensis</name>
    <dbReference type="NCBI Taxonomy" id="1365824"/>
    <lineage>
        <taxon>Eukaryota</taxon>
        <taxon>Fungi</taxon>
        <taxon>Dikarya</taxon>
        <taxon>Basidiomycota</taxon>
        <taxon>Ustilaginomycotina</taxon>
        <taxon>Ustilaginomycetes</taxon>
        <taxon>Ustilaginales</taxon>
        <taxon>Ustilaginaceae</taxon>
        <taxon>Kalmanozyma</taxon>
    </lineage>
</organism>
<name>V5EWM1_KALBG</name>
<reference evidence="3" key="1">
    <citation type="journal article" date="2013" name="Genome Announc.">
        <title>Draft genome sequence of Pseudozyma brasiliensis sp. nov. strain GHG001, a high producer of endo-1,4-xylanase isolated from an insect pest of sugarcane.</title>
        <authorList>
            <person name="Oliveira J.V.D.C."/>
            <person name="dos Santos R.A.C."/>
            <person name="Borges T.A."/>
            <person name="Riano-Pachon D.M."/>
            <person name="Goldman G.H."/>
        </authorList>
    </citation>
    <scope>NUCLEOTIDE SEQUENCE [LARGE SCALE GENOMIC DNA]</scope>
    <source>
        <strain evidence="3">GHG001</strain>
    </source>
</reference>
<keyword evidence="3" id="KW-1185">Reference proteome</keyword>
<keyword evidence="1" id="KW-0732">Signal</keyword>
<dbReference type="OrthoDB" id="2546595at2759"/>
<dbReference type="RefSeq" id="XP_016292757.1">
    <property type="nucleotide sequence ID" value="XM_016437245.1"/>
</dbReference>
<dbReference type="HOGENOM" id="CLU_1120729_0_0_1"/>
<evidence type="ECO:0000313" key="2">
    <source>
        <dbReference type="EMBL" id="EST07768.1"/>
    </source>
</evidence>
<dbReference type="Proteomes" id="UP000019377">
    <property type="component" value="Unassembled WGS sequence"/>
</dbReference>
<dbReference type="OMA" id="WFFLDIN"/>
<protein>
    <submittedName>
        <fullName evidence="2">Uncharacterized protein</fullName>
    </submittedName>
</protein>
<dbReference type="eggNOG" id="ENOG502RDV8">
    <property type="taxonomic scope" value="Eukaryota"/>
</dbReference>
<accession>V5EWM1</accession>
<feature type="signal peptide" evidence="1">
    <location>
        <begin position="1"/>
        <end position="21"/>
    </location>
</feature>
<dbReference type="GeneID" id="27419917"/>
<gene>
    <name evidence="2" type="ORF">PSEUBRA_SCAF2g02848</name>
</gene>
<feature type="chain" id="PRO_5004732525" evidence="1">
    <location>
        <begin position="22"/>
        <end position="240"/>
    </location>
</feature>
<evidence type="ECO:0000256" key="1">
    <source>
        <dbReference type="SAM" id="SignalP"/>
    </source>
</evidence>
<proteinExistence type="predicted"/>
<sequence>MKLAFGAFICLAAALVPAAQAASVGMAFQRRDAVVTSQSGSTSPEFGLNLANQYLKRNGQGLPAPKDVKSTFPTCQWRHYNGQYAFLDDYNVSCYLSPSYKYHAYSVAKAMNVTASLTPPGGACFDTANPAAYPAGIPRYTMAVPYLYFNNVYDRRCKVRAMIKVPKTDEHAEYWVQAWVVEHDGGYWDNTGKNNPNGPQVGVLIDEGLYPKFFNKNQKDPDFKGVTNVEWFFLDINTIG</sequence>
<evidence type="ECO:0000313" key="3">
    <source>
        <dbReference type="Proteomes" id="UP000019377"/>
    </source>
</evidence>
<dbReference type="EMBL" id="KI545862">
    <property type="protein sequence ID" value="EST07768.1"/>
    <property type="molecule type" value="Genomic_DNA"/>
</dbReference>